<dbReference type="RefSeq" id="WP_038268043.1">
    <property type="nucleotide sequence ID" value="NZ_FSRH01000003.1"/>
</dbReference>
<evidence type="ECO:0000313" key="2">
    <source>
        <dbReference type="EMBL" id="KDR94129.1"/>
    </source>
</evidence>
<protein>
    <submittedName>
        <fullName evidence="2">Uncharacterized protein</fullName>
    </submittedName>
</protein>
<proteinExistence type="predicted"/>
<gene>
    <name evidence="2" type="ORF">CLIT_23c04020</name>
</gene>
<evidence type="ECO:0000313" key="3">
    <source>
        <dbReference type="Proteomes" id="UP000027946"/>
    </source>
</evidence>
<organism evidence="2 3">
    <name type="scientific">Peptoclostridium litorale DSM 5388</name>
    <dbReference type="NCBI Taxonomy" id="1121324"/>
    <lineage>
        <taxon>Bacteria</taxon>
        <taxon>Bacillati</taxon>
        <taxon>Bacillota</taxon>
        <taxon>Clostridia</taxon>
        <taxon>Peptostreptococcales</taxon>
        <taxon>Peptoclostridiaceae</taxon>
        <taxon>Peptoclostridium</taxon>
    </lineage>
</organism>
<sequence length="111" mass="11889">MFTKRMGICVASGAILGMFCIAGAMIRSGFEKDALYLFAFWYNRLLMGVVIGLAGRTQVMPKAIGRGALLGLLVSFAFYSSTGFDDAVGFLAGIVYGGIIEYVSFKYGVEA</sequence>
<dbReference type="OrthoDB" id="2084097at2"/>
<accession>A0A069RAR1</accession>
<dbReference type="Proteomes" id="UP000027946">
    <property type="component" value="Unassembled WGS sequence"/>
</dbReference>
<feature type="transmembrane region" description="Helical" evidence="1">
    <location>
        <begin position="63"/>
        <end position="81"/>
    </location>
</feature>
<keyword evidence="3" id="KW-1185">Reference proteome</keyword>
<feature type="transmembrane region" description="Helical" evidence="1">
    <location>
        <begin position="34"/>
        <end position="54"/>
    </location>
</feature>
<keyword evidence="1" id="KW-0472">Membrane</keyword>
<comment type="caution">
    <text evidence="2">The sequence shown here is derived from an EMBL/GenBank/DDBJ whole genome shotgun (WGS) entry which is preliminary data.</text>
</comment>
<keyword evidence="1" id="KW-1133">Transmembrane helix</keyword>
<dbReference type="AlphaFoldDB" id="A0A069RAR1"/>
<dbReference type="EMBL" id="JJMM01000026">
    <property type="protein sequence ID" value="KDR94129.1"/>
    <property type="molecule type" value="Genomic_DNA"/>
</dbReference>
<dbReference type="eggNOG" id="ENOG50335PV">
    <property type="taxonomic scope" value="Bacteria"/>
</dbReference>
<evidence type="ECO:0000256" key="1">
    <source>
        <dbReference type="SAM" id="Phobius"/>
    </source>
</evidence>
<keyword evidence="1" id="KW-0812">Transmembrane</keyword>
<reference evidence="2 3" key="1">
    <citation type="submission" date="2014-03" db="EMBL/GenBank/DDBJ databases">
        <title>Genome sequence of Clostridium litorale W6, DSM 5388.</title>
        <authorList>
            <person name="Poehlein A."/>
            <person name="Jagirdar A."/>
            <person name="Khonsari B."/>
            <person name="Chibani C.M."/>
            <person name="Gutierrez Gutierrez D.A."/>
            <person name="Davydova E."/>
            <person name="Alghaithi H.S."/>
            <person name="Nair K.P."/>
            <person name="Dhamotharan K."/>
            <person name="Chandran L."/>
            <person name="G W."/>
            <person name="Daniel R."/>
        </authorList>
    </citation>
    <scope>NUCLEOTIDE SEQUENCE [LARGE SCALE GENOMIC DNA]</scope>
    <source>
        <strain evidence="2 3">W6</strain>
    </source>
</reference>
<feature type="transmembrane region" description="Helical" evidence="1">
    <location>
        <begin position="87"/>
        <end position="105"/>
    </location>
</feature>
<name>A0A069RAR1_PEPLI</name>